<dbReference type="KEGG" id="rsu:NHU_03828"/>
<dbReference type="GO" id="GO:0016791">
    <property type="term" value="F:phosphatase activity"/>
    <property type="evidence" value="ECO:0007669"/>
    <property type="project" value="TreeGrafter"/>
</dbReference>
<dbReference type="GO" id="GO:0005737">
    <property type="term" value="C:cytoplasm"/>
    <property type="evidence" value="ECO:0007669"/>
    <property type="project" value="TreeGrafter"/>
</dbReference>
<dbReference type="PATRIC" id="fig|35806.4.peg.3924"/>
<dbReference type="Proteomes" id="UP000064912">
    <property type="component" value="Chromosome"/>
</dbReference>
<dbReference type="Pfam" id="PF00149">
    <property type="entry name" value="Metallophos"/>
    <property type="match status" value="1"/>
</dbReference>
<reference evidence="2 3" key="1">
    <citation type="submission" date="2015-02" db="EMBL/GenBank/DDBJ databases">
        <title>Genome sequene of Rhodovulum sulfidophilum DSM 2351.</title>
        <authorList>
            <person name="Nagao N."/>
        </authorList>
    </citation>
    <scope>NUCLEOTIDE SEQUENCE [LARGE SCALE GENOMIC DNA]</scope>
    <source>
        <strain evidence="2 3">DSM 2351</strain>
    </source>
</reference>
<dbReference type="Gene3D" id="3.60.21.10">
    <property type="match status" value="1"/>
</dbReference>
<accession>A0A0D6B764</accession>
<dbReference type="PANTHER" id="PTHR42850:SF4">
    <property type="entry name" value="ZINC-DEPENDENT ENDOPOLYPHOSPHATASE"/>
    <property type="match status" value="1"/>
</dbReference>
<dbReference type="InterPro" id="IPR029052">
    <property type="entry name" value="Metallo-depent_PP-like"/>
</dbReference>
<dbReference type="InterPro" id="IPR050126">
    <property type="entry name" value="Ap4A_hydrolase"/>
</dbReference>
<dbReference type="AlphaFoldDB" id="A0A0D6B764"/>
<evidence type="ECO:0000313" key="3">
    <source>
        <dbReference type="Proteomes" id="UP000064912"/>
    </source>
</evidence>
<dbReference type="SUPFAM" id="SSF56300">
    <property type="entry name" value="Metallo-dependent phosphatases"/>
    <property type="match status" value="1"/>
</dbReference>
<gene>
    <name evidence="2" type="ORF">NHU_03828</name>
</gene>
<dbReference type="InterPro" id="IPR004843">
    <property type="entry name" value="Calcineurin-like_PHP"/>
</dbReference>
<dbReference type="GO" id="GO:0008803">
    <property type="term" value="F:bis(5'-nucleosyl)-tetraphosphatase (symmetrical) activity"/>
    <property type="evidence" value="ECO:0007669"/>
    <property type="project" value="TreeGrafter"/>
</dbReference>
<proteinExistence type="predicted"/>
<dbReference type="PANTHER" id="PTHR42850">
    <property type="entry name" value="METALLOPHOSPHOESTERASE"/>
    <property type="match status" value="1"/>
</dbReference>
<evidence type="ECO:0000259" key="1">
    <source>
        <dbReference type="Pfam" id="PF00149"/>
    </source>
</evidence>
<protein>
    <recommendedName>
        <fullName evidence="1">Calcineurin-like phosphoesterase domain-containing protein</fullName>
    </recommendedName>
</protein>
<dbReference type="eggNOG" id="COG0639">
    <property type="taxonomic scope" value="Bacteria"/>
</dbReference>
<dbReference type="GO" id="GO:0110154">
    <property type="term" value="P:RNA decapping"/>
    <property type="evidence" value="ECO:0007669"/>
    <property type="project" value="TreeGrafter"/>
</dbReference>
<dbReference type="EMBL" id="AP014800">
    <property type="protein sequence ID" value="BAQ70952.1"/>
    <property type="molecule type" value="Genomic_DNA"/>
</dbReference>
<feature type="domain" description="Calcineurin-like phosphoesterase" evidence="1">
    <location>
        <begin position="6"/>
        <end position="209"/>
    </location>
</feature>
<name>A0A0D6B764_RHOSU</name>
<organism evidence="2 3">
    <name type="scientific">Rhodovulum sulfidophilum</name>
    <name type="common">Rhodobacter sulfidophilus</name>
    <dbReference type="NCBI Taxonomy" id="35806"/>
    <lineage>
        <taxon>Bacteria</taxon>
        <taxon>Pseudomonadati</taxon>
        <taxon>Pseudomonadota</taxon>
        <taxon>Alphaproteobacteria</taxon>
        <taxon>Rhodobacterales</taxon>
        <taxon>Paracoccaceae</taxon>
        <taxon>Rhodovulum</taxon>
    </lineage>
</organism>
<evidence type="ECO:0000313" key="2">
    <source>
        <dbReference type="EMBL" id="BAQ70952.1"/>
    </source>
</evidence>
<sequence length="255" mass="27733">MSLSYAIGDIHGQRARLEAAHALIAEDRRQVGDTGAPVVHIGDYVDRGPDSRGVLDLLIEGRAAGRPWICLLGNHDRWMQHFLRPGCEPEPARPDMLWLEDAVGGRATLASYGVDADPHRALGAIHAEARAAVPSAHLDFLAELLPSFRHGEAFFCHAGIRPGVPLEAQSVTDLIWIRGEFHRDTREHGALIVHGHTPVDRVTHFGNRVNLDTGAGYGRPLSVVVIEGRKVYLLTPGGRVPVPPEMPPEARCEAG</sequence>